<dbReference type="RefSeq" id="WP_386375573.1">
    <property type="nucleotide sequence ID" value="NZ_JBHUMP010000018.1"/>
</dbReference>
<comment type="caution">
    <text evidence="2">The sequence shown here is derived from an EMBL/GenBank/DDBJ whole genome shotgun (WGS) entry which is preliminary data.</text>
</comment>
<dbReference type="InterPro" id="IPR001387">
    <property type="entry name" value="Cro/C1-type_HTH"/>
</dbReference>
<dbReference type="Pfam" id="PF01381">
    <property type="entry name" value="HTH_3"/>
    <property type="match status" value="1"/>
</dbReference>
<evidence type="ECO:0000259" key="1">
    <source>
        <dbReference type="PROSITE" id="PS50943"/>
    </source>
</evidence>
<dbReference type="PROSITE" id="PS50943">
    <property type="entry name" value="HTH_CROC1"/>
    <property type="match status" value="1"/>
</dbReference>
<dbReference type="EMBL" id="JBHUMP010000018">
    <property type="protein sequence ID" value="MFD2741146.1"/>
    <property type="molecule type" value="Genomic_DNA"/>
</dbReference>
<dbReference type="CDD" id="cd00093">
    <property type="entry name" value="HTH_XRE"/>
    <property type="match status" value="1"/>
</dbReference>
<dbReference type="InterPro" id="IPR010982">
    <property type="entry name" value="Lambda_DNA-bd_dom_sf"/>
</dbReference>
<feature type="domain" description="HTH cro/C1-type" evidence="1">
    <location>
        <begin position="5"/>
        <end position="59"/>
    </location>
</feature>
<gene>
    <name evidence="2" type="ORF">ACFSUD_16320</name>
</gene>
<dbReference type="SUPFAM" id="SSF47413">
    <property type="entry name" value="lambda repressor-like DNA-binding domains"/>
    <property type="match status" value="1"/>
</dbReference>
<name>A0ABW5U7F7_9RHOB</name>
<evidence type="ECO:0000313" key="3">
    <source>
        <dbReference type="Proteomes" id="UP001597474"/>
    </source>
</evidence>
<reference evidence="3" key="1">
    <citation type="journal article" date="2019" name="Int. J. Syst. Evol. Microbiol.">
        <title>The Global Catalogue of Microorganisms (GCM) 10K type strain sequencing project: providing services to taxonomists for standard genome sequencing and annotation.</title>
        <authorList>
            <consortium name="The Broad Institute Genomics Platform"/>
            <consortium name="The Broad Institute Genome Sequencing Center for Infectious Disease"/>
            <person name="Wu L."/>
            <person name="Ma J."/>
        </authorList>
    </citation>
    <scope>NUCLEOTIDE SEQUENCE [LARGE SCALE GENOMIC DNA]</scope>
    <source>
        <strain evidence="3">TISTR 2562</strain>
    </source>
</reference>
<sequence>MTRALVELRVQRGLSQKNLAACLGKPPSYVAKVELCERRLDIIEFCIWLNALNFDPAEFIQNHLPKLPRKIPESSGREKGAHGA</sequence>
<dbReference type="Gene3D" id="1.10.260.40">
    <property type="entry name" value="lambda repressor-like DNA-binding domains"/>
    <property type="match status" value="1"/>
</dbReference>
<organism evidence="2 3">
    <name type="scientific">Sulfitobacter aestuarii</name>
    <dbReference type="NCBI Taxonomy" id="2161676"/>
    <lineage>
        <taxon>Bacteria</taxon>
        <taxon>Pseudomonadati</taxon>
        <taxon>Pseudomonadota</taxon>
        <taxon>Alphaproteobacteria</taxon>
        <taxon>Rhodobacterales</taxon>
        <taxon>Roseobacteraceae</taxon>
        <taxon>Sulfitobacter</taxon>
    </lineage>
</organism>
<protein>
    <submittedName>
        <fullName evidence="2">Helix-turn-helix domain-containing protein</fullName>
    </submittedName>
</protein>
<evidence type="ECO:0000313" key="2">
    <source>
        <dbReference type="EMBL" id="MFD2741146.1"/>
    </source>
</evidence>
<keyword evidence="3" id="KW-1185">Reference proteome</keyword>
<proteinExistence type="predicted"/>
<accession>A0ABW5U7F7</accession>
<dbReference type="SMART" id="SM00530">
    <property type="entry name" value="HTH_XRE"/>
    <property type="match status" value="1"/>
</dbReference>
<dbReference type="Proteomes" id="UP001597474">
    <property type="component" value="Unassembled WGS sequence"/>
</dbReference>